<evidence type="ECO:0000256" key="2">
    <source>
        <dbReference type="SAM" id="Coils"/>
    </source>
</evidence>
<dbReference type="PANTHER" id="PTHR21666:SF289">
    <property type="entry name" value="L-ALA--D-GLU ENDOPEPTIDASE"/>
    <property type="match status" value="1"/>
</dbReference>
<evidence type="ECO:0000313" key="6">
    <source>
        <dbReference type="EMBL" id="TXB71265.1"/>
    </source>
</evidence>
<protein>
    <submittedName>
        <fullName evidence="6">M23 family metallopeptidase</fullName>
    </submittedName>
</protein>
<dbReference type="Gene3D" id="2.70.70.10">
    <property type="entry name" value="Glucose Permease (Domain IIA)"/>
    <property type="match status" value="1"/>
</dbReference>
<dbReference type="OrthoDB" id="9805070at2"/>
<organism evidence="6 7">
    <name type="scientific">Paracoccus aurantiacus</name>
    <dbReference type="NCBI Taxonomy" id="2599412"/>
    <lineage>
        <taxon>Bacteria</taxon>
        <taxon>Pseudomonadati</taxon>
        <taxon>Pseudomonadota</taxon>
        <taxon>Alphaproteobacteria</taxon>
        <taxon>Rhodobacterales</taxon>
        <taxon>Paracoccaceae</taxon>
        <taxon>Paracoccus</taxon>
    </lineage>
</organism>
<proteinExistence type="predicted"/>
<keyword evidence="1" id="KW-0732">Signal</keyword>
<dbReference type="FunFam" id="2.70.70.10:FF:000006">
    <property type="entry name" value="M23 family peptidase"/>
    <property type="match status" value="1"/>
</dbReference>
<dbReference type="Proteomes" id="UP000321562">
    <property type="component" value="Unassembled WGS sequence"/>
</dbReference>
<keyword evidence="3" id="KW-0812">Transmembrane</keyword>
<feature type="domain" description="M23ase beta-sheet core" evidence="4">
    <location>
        <begin position="311"/>
        <end position="405"/>
    </location>
</feature>
<name>A0A5C6SCE6_9RHOB</name>
<dbReference type="InterPro" id="IPR050570">
    <property type="entry name" value="Cell_wall_metabolism_enzyme"/>
</dbReference>
<keyword evidence="3" id="KW-1133">Transmembrane helix</keyword>
<dbReference type="InterPro" id="IPR045974">
    <property type="entry name" value="DUF5930"/>
</dbReference>
<keyword evidence="2" id="KW-0175">Coiled coil</keyword>
<dbReference type="AlphaFoldDB" id="A0A5C6SCE6"/>
<dbReference type="SUPFAM" id="SSF51261">
    <property type="entry name" value="Duplicated hybrid motif"/>
    <property type="match status" value="1"/>
</dbReference>
<feature type="coiled-coil region" evidence="2">
    <location>
        <begin position="109"/>
        <end position="202"/>
    </location>
</feature>
<gene>
    <name evidence="6" type="ORF">FQV27_05345</name>
</gene>
<dbReference type="GO" id="GO:0004222">
    <property type="term" value="F:metalloendopeptidase activity"/>
    <property type="evidence" value="ECO:0007669"/>
    <property type="project" value="TreeGrafter"/>
</dbReference>
<dbReference type="RefSeq" id="WP_147096763.1">
    <property type="nucleotide sequence ID" value="NZ_JBHUFH010000002.1"/>
</dbReference>
<evidence type="ECO:0000259" key="5">
    <source>
        <dbReference type="Pfam" id="PF19353"/>
    </source>
</evidence>
<dbReference type="InterPro" id="IPR016047">
    <property type="entry name" value="M23ase_b-sheet_dom"/>
</dbReference>
<keyword evidence="3" id="KW-0472">Membrane</keyword>
<evidence type="ECO:0000259" key="4">
    <source>
        <dbReference type="Pfam" id="PF01551"/>
    </source>
</evidence>
<reference evidence="6 7" key="1">
    <citation type="submission" date="2019-08" db="EMBL/GenBank/DDBJ databases">
        <authorList>
            <person name="Ye J."/>
        </authorList>
    </citation>
    <scope>NUCLEOTIDE SEQUENCE [LARGE SCALE GENOMIC DNA]</scope>
    <source>
        <strain evidence="6 7">TK008</strain>
    </source>
</reference>
<accession>A0A5C6SCE6</accession>
<feature type="domain" description="DUF5930" evidence="5">
    <location>
        <begin position="3"/>
        <end position="299"/>
    </location>
</feature>
<evidence type="ECO:0000256" key="3">
    <source>
        <dbReference type="SAM" id="Phobius"/>
    </source>
</evidence>
<feature type="transmembrane region" description="Helical" evidence="3">
    <location>
        <begin position="37"/>
        <end position="59"/>
    </location>
</feature>
<dbReference type="EMBL" id="VOPL01000001">
    <property type="protein sequence ID" value="TXB71265.1"/>
    <property type="molecule type" value="Genomic_DNA"/>
</dbReference>
<keyword evidence="7" id="KW-1185">Reference proteome</keyword>
<dbReference type="InterPro" id="IPR011055">
    <property type="entry name" value="Dup_hybrid_motif"/>
</dbReference>
<evidence type="ECO:0000256" key="1">
    <source>
        <dbReference type="ARBA" id="ARBA00022729"/>
    </source>
</evidence>
<sequence length="416" mass="44450">MPNRLNSALERLLPEQRLFLKTESSTRVIHLRPATQLGLLGGSAILVGWAIVSGALLAYDRIGGDRQSQATQSQTTFETRMSALADERDARATEAKEAQLRFAVALDQVAKYQSELLSAQKQNHELEAGLEAVQQKLGTALASIPGADGVDPQEKDLALNALNERLRATADARDEAAATARIARAEAAAAKAEQEQLLARNDEIFTQIEDAVAAAAVPYEEMFDKIGLDTDALLSSVDKEYDGQGGPLTPAAVSTSGNAAISETEARAGEIIVSLDQVNRYRIASNKLPLDMPVKSAFRYTSGFGARWGRAHQGVDLAGPVGTPILAPGDGVVTFAGRQNGYGNLIKIEHALGTETRYGHLSKIRVKVGQKVSRGSLIGDMGNTGRSTGPHLHYEVRVNGKAVNPMSFIKAAQNVF</sequence>
<dbReference type="Pfam" id="PF01551">
    <property type="entry name" value="Peptidase_M23"/>
    <property type="match status" value="1"/>
</dbReference>
<dbReference type="PANTHER" id="PTHR21666">
    <property type="entry name" value="PEPTIDASE-RELATED"/>
    <property type="match status" value="1"/>
</dbReference>
<evidence type="ECO:0000313" key="7">
    <source>
        <dbReference type="Proteomes" id="UP000321562"/>
    </source>
</evidence>
<dbReference type="CDD" id="cd12797">
    <property type="entry name" value="M23_peptidase"/>
    <property type="match status" value="1"/>
</dbReference>
<comment type="caution">
    <text evidence="6">The sequence shown here is derived from an EMBL/GenBank/DDBJ whole genome shotgun (WGS) entry which is preliminary data.</text>
</comment>
<dbReference type="Pfam" id="PF19353">
    <property type="entry name" value="DUF5930"/>
    <property type="match status" value="1"/>
</dbReference>